<sequence>MTVLRPAYVIDEEAHFSEIMATALRICGFNVTQCFDATSAWNLILANPEQSSRALMFIDMALEPGADDQLFSLSATDNFMTTGLVLANCIVREKIVDDARRSNIVLYSAHQKTQFWSKVDRFCSDHRVRKWQKRADADLKEIFELAANYVE</sequence>
<evidence type="ECO:0008006" key="3">
    <source>
        <dbReference type="Google" id="ProtNLM"/>
    </source>
</evidence>
<gene>
    <name evidence="1" type="ORF">Q5Y72_19670</name>
</gene>
<dbReference type="RefSeq" id="WP_305965077.1">
    <property type="nucleotide sequence ID" value="NZ_JAVAMQ010000062.1"/>
</dbReference>
<evidence type="ECO:0000313" key="1">
    <source>
        <dbReference type="EMBL" id="MDP5309286.1"/>
    </source>
</evidence>
<proteinExistence type="predicted"/>
<keyword evidence="2" id="KW-1185">Reference proteome</keyword>
<name>A0ABT9JJN7_9RHOB</name>
<organism evidence="1 2">
    <name type="scientific">Paracoccus spongiarum</name>
    <dbReference type="NCBI Taxonomy" id="3064387"/>
    <lineage>
        <taxon>Bacteria</taxon>
        <taxon>Pseudomonadati</taxon>
        <taxon>Pseudomonadota</taxon>
        <taxon>Alphaproteobacteria</taxon>
        <taxon>Rhodobacterales</taxon>
        <taxon>Paracoccaceae</taxon>
        <taxon>Paracoccus</taxon>
    </lineage>
</organism>
<accession>A0ABT9JJN7</accession>
<comment type="caution">
    <text evidence="1">The sequence shown here is derived from an EMBL/GenBank/DDBJ whole genome shotgun (WGS) entry which is preliminary data.</text>
</comment>
<evidence type="ECO:0000313" key="2">
    <source>
        <dbReference type="Proteomes" id="UP001224997"/>
    </source>
</evidence>
<reference evidence="1 2" key="1">
    <citation type="submission" date="2023-08" db="EMBL/GenBank/DDBJ databases">
        <authorList>
            <person name="Park J.-S."/>
        </authorList>
    </citation>
    <scope>NUCLEOTIDE SEQUENCE [LARGE SCALE GENOMIC DNA]</scope>
    <source>
        <strain evidence="1 2">2205BS29-5</strain>
    </source>
</reference>
<protein>
    <recommendedName>
        <fullName evidence="3">Response regulator</fullName>
    </recommendedName>
</protein>
<dbReference type="Proteomes" id="UP001224997">
    <property type="component" value="Unassembled WGS sequence"/>
</dbReference>
<dbReference type="EMBL" id="JAVAMQ010000062">
    <property type="protein sequence ID" value="MDP5309286.1"/>
    <property type="molecule type" value="Genomic_DNA"/>
</dbReference>